<keyword evidence="2" id="KW-0413">Isomerase</keyword>
<feature type="domain" description="SIS" evidence="1">
    <location>
        <begin position="55"/>
        <end position="212"/>
    </location>
</feature>
<protein>
    <submittedName>
        <fullName evidence="2">Phosphoheptose isomerase 1</fullName>
        <ecNumber evidence="2">5.3.1.28</ecNumber>
    </submittedName>
</protein>
<dbReference type="CDD" id="cd05006">
    <property type="entry name" value="SIS_GmhA"/>
    <property type="match status" value="1"/>
</dbReference>
<reference evidence="2 3" key="1">
    <citation type="submission" date="2019-02" db="EMBL/GenBank/DDBJ databases">
        <authorList>
            <consortium name="Pathogen Informatics"/>
        </authorList>
    </citation>
    <scope>NUCLEOTIDE SEQUENCE [LARGE SCALE GENOMIC DNA]</scope>
    <source>
        <strain evidence="2 3">3012STDY6756504</strain>
    </source>
</reference>
<organism evidence="2 3">
    <name type="scientific">Nocardia cyriacigeorgica</name>
    <dbReference type="NCBI Taxonomy" id="135487"/>
    <lineage>
        <taxon>Bacteria</taxon>
        <taxon>Bacillati</taxon>
        <taxon>Actinomycetota</taxon>
        <taxon>Actinomycetes</taxon>
        <taxon>Mycobacteriales</taxon>
        <taxon>Nocardiaceae</taxon>
        <taxon>Nocardia</taxon>
    </lineage>
</organism>
<evidence type="ECO:0000313" key="3">
    <source>
        <dbReference type="Proteomes" id="UP000290439"/>
    </source>
</evidence>
<dbReference type="Pfam" id="PF13580">
    <property type="entry name" value="SIS_2"/>
    <property type="match status" value="1"/>
</dbReference>
<dbReference type="InterPro" id="IPR035461">
    <property type="entry name" value="GmhA/DiaA"/>
</dbReference>
<dbReference type="EC" id="5.3.1.28" evidence="2"/>
<dbReference type="AlphaFoldDB" id="A0A4U8W8E8"/>
<name>A0A4U8W8E8_9NOCA</name>
<dbReference type="GO" id="GO:1901135">
    <property type="term" value="P:carbohydrate derivative metabolic process"/>
    <property type="evidence" value="ECO:0007669"/>
    <property type="project" value="InterPro"/>
</dbReference>
<dbReference type="GO" id="GO:0016853">
    <property type="term" value="F:isomerase activity"/>
    <property type="evidence" value="ECO:0007669"/>
    <property type="project" value="UniProtKB-KW"/>
</dbReference>
<gene>
    <name evidence="2" type="primary">gmhA1</name>
    <name evidence="2" type="ORF">NCTC10797_01713</name>
</gene>
<dbReference type="InterPro" id="IPR050099">
    <property type="entry name" value="SIS_GmhA/DiaA_subfam"/>
</dbReference>
<sequence>MSSAESRADVRPVNLDPRSRVRAAELEEHFDALGRALHQNMRSAAEHVLAWGVRLADIYSHDGRLFACGNGGSAAEAQHLTAELTGRFRAERKPLSAISLHAETSSLTAICNDYGPDEMFARQLFAHGRPGDVLLTLSTSGSSANVVAAAKAGKEIGMATWAMTGPSPNPLAALCDDAIPIDADSVSVVQEMHLVLVHSLCAALESAMGVDR</sequence>
<dbReference type="SUPFAM" id="SSF53697">
    <property type="entry name" value="SIS domain"/>
    <property type="match status" value="1"/>
</dbReference>
<evidence type="ECO:0000313" key="2">
    <source>
        <dbReference type="EMBL" id="VFA97948.1"/>
    </source>
</evidence>
<evidence type="ECO:0000259" key="1">
    <source>
        <dbReference type="PROSITE" id="PS51464"/>
    </source>
</evidence>
<dbReference type="PROSITE" id="PS51464">
    <property type="entry name" value="SIS"/>
    <property type="match status" value="1"/>
</dbReference>
<dbReference type="InterPro" id="IPR046348">
    <property type="entry name" value="SIS_dom_sf"/>
</dbReference>
<accession>A0A4U8W8E8</accession>
<dbReference type="PANTHER" id="PTHR30390:SF6">
    <property type="entry name" value="DNAA INITIATOR-ASSOCIATING PROTEIN DIAA"/>
    <property type="match status" value="1"/>
</dbReference>
<dbReference type="Proteomes" id="UP000290439">
    <property type="component" value="Chromosome"/>
</dbReference>
<dbReference type="EMBL" id="LR215973">
    <property type="protein sequence ID" value="VFA97948.1"/>
    <property type="molecule type" value="Genomic_DNA"/>
</dbReference>
<dbReference type="PANTHER" id="PTHR30390">
    <property type="entry name" value="SEDOHEPTULOSE 7-PHOSPHATE ISOMERASE / DNAA INITIATOR-ASSOCIATING FACTOR FOR REPLICATION INITIATION"/>
    <property type="match status" value="1"/>
</dbReference>
<proteinExistence type="predicted"/>
<dbReference type="Gene3D" id="3.40.50.10490">
    <property type="entry name" value="Glucose-6-phosphate isomerase like protein, domain 1"/>
    <property type="match status" value="1"/>
</dbReference>
<dbReference type="GO" id="GO:0097367">
    <property type="term" value="F:carbohydrate derivative binding"/>
    <property type="evidence" value="ECO:0007669"/>
    <property type="project" value="InterPro"/>
</dbReference>
<dbReference type="InterPro" id="IPR001347">
    <property type="entry name" value="SIS_dom"/>
</dbReference>